<dbReference type="InterPro" id="IPR026250">
    <property type="entry name" value="ITPRIP-like"/>
</dbReference>
<dbReference type="PRINTS" id="PR02107">
    <property type="entry name" value="INOS145TPRIP"/>
</dbReference>
<keyword evidence="11" id="KW-1185">Reference proteome</keyword>
<feature type="compositionally biased region" description="Basic and acidic residues" evidence="8">
    <location>
        <begin position="150"/>
        <end position="159"/>
    </location>
</feature>
<dbReference type="STRING" id="8932.A0A2I0MPX1"/>
<dbReference type="Proteomes" id="UP000053872">
    <property type="component" value="Unassembled WGS sequence"/>
</dbReference>
<name>A0A2I0MPX1_COLLI</name>
<feature type="region of interest" description="Disordered" evidence="8">
    <location>
        <begin position="139"/>
        <end position="170"/>
    </location>
</feature>
<keyword evidence="4" id="KW-0732">Signal</keyword>
<dbReference type="InParanoid" id="A0A2I0MPX1"/>
<evidence type="ECO:0000313" key="11">
    <source>
        <dbReference type="Proteomes" id="UP000053872"/>
    </source>
</evidence>
<dbReference type="GO" id="GO:0016020">
    <property type="term" value="C:membrane"/>
    <property type="evidence" value="ECO:0007669"/>
    <property type="project" value="UniProtKB-SubCell"/>
</dbReference>
<feature type="domain" description="Mab-21-like HhH/H2TH-like" evidence="9">
    <location>
        <begin position="427"/>
        <end position="482"/>
    </location>
</feature>
<sequence>MKWPPVATGDESPRGGYQGRQQQRCPSPAWASGHGFFGRFLGDLANSYAESAPVGYELDGETRERMEQRAQMLKREMTRLWQEVERMNQEQRNQEQSGFAWASLLLSALQCWQFWAIAAVLVLLFGLCWWLRKRSREPEGEEESSGNNVEEEHQEKNDDTNDPGRFFEDPIQRPVQNRDRDCEAVKNLVQKFIDLFKYEFSNTWYPVVQKALEVGTAFEGWSPQEVDITHHLLVSLKPPRGHIFQLEPGPSWPVRNFRIRVELECTCEKQQRTAETRCFLHDPEEEQSRKEGPNILDDLCTDSYLDVQKTAHWFQKMVRRFWKDLLESATHRLMVLPSDRSCKFRVTQGWEKSLLTELMFGVQEGDSDIFLSSQYAEVAYTPSTIWPETYAVAERKFFSYIASQAQPDICHLRCLQLCVSSLLGRDFYIYTLKTVVMHLLTIIPLSRWHKDAFTERLEDIMLYLQRCLNKKGLNHFFIGNDNVPEEIILPLELQTAKWLNLFQHLEHNPDAYEEAWLDFLVLQCTIGFLNAIGLRTWAGGTSRIKISDHPPPYCPERALEQYPTRGAGLLSERGVVWQYTAQSACGGGTVPQSREDGAEFRAPNENYMQFIDHPQEAIKKQAENLGGIVGNYIGSMDSMTERMGTEISLEDIKDYP</sequence>
<keyword evidence="6" id="KW-0472">Membrane</keyword>
<organism evidence="10 11">
    <name type="scientific">Columba livia</name>
    <name type="common">Rock dove</name>
    <dbReference type="NCBI Taxonomy" id="8932"/>
    <lineage>
        <taxon>Eukaryota</taxon>
        <taxon>Metazoa</taxon>
        <taxon>Chordata</taxon>
        <taxon>Craniata</taxon>
        <taxon>Vertebrata</taxon>
        <taxon>Euteleostomi</taxon>
        <taxon>Archelosauria</taxon>
        <taxon>Archosauria</taxon>
        <taxon>Dinosauria</taxon>
        <taxon>Saurischia</taxon>
        <taxon>Theropoda</taxon>
        <taxon>Coelurosauria</taxon>
        <taxon>Aves</taxon>
        <taxon>Neognathae</taxon>
        <taxon>Neoaves</taxon>
        <taxon>Columbimorphae</taxon>
        <taxon>Columbiformes</taxon>
        <taxon>Columbidae</taxon>
        <taxon>Columba</taxon>
    </lineage>
</organism>
<dbReference type="SMART" id="SM01265">
    <property type="entry name" value="Mab-21"/>
    <property type="match status" value="1"/>
</dbReference>
<gene>
    <name evidence="10" type="ORF">A306_00002354</name>
</gene>
<keyword evidence="3" id="KW-0812">Transmembrane</keyword>
<evidence type="ECO:0000256" key="5">
    <source>
        <dbReference type="ARBA" id="ARBA00022989"/>
    </source>
</evidence>
<evidence type="ECO:0000256" key="1">
    <source>
        <dbReference type="ARBA" id="ARBA00004479"/>
    </source>
</evidence>
<comment type="caution">
    <text evidence="10">The sequence shown here is derived from an EMBL/GenBank/DDBJ whole genome shotgun (WGS) entry which is preliminary data.</text>
</comment>
<keyword evidence="5" id="KW-1133">Transmembrane helix</keyword>
<evidence type="ECO:0000256" key="4">
    <source>
        <dbReference type="ARBA" id="ARBA00022729"/>
    </source>
</evidence>
<evidence type="ECO:0000313" key="10">
    <source>
        <dbReference type="EMBL" id="PKK31743.1"/>
    </source>
</evidence>
<reference evidence="10 11" key="1">
    <citation type="journal article" date="2013" name="Science">
        <title>Genomic diversity and evolution of the head crest in the rock pigeon.</title>
        <authorList>
            <person name="Shapiro M.D."/>
            <person name="Kronenberg Z."/>
            <person name="Li C."/>
            <person name="Domyan E.T."/>
            <person name="Pan H."/>
            <person name="Campbell M."/>
            <person name="Tan H."/>
            <person name="Huff C.D."/>
            <person name="Hu H."/>
            <person name="Vickrey A.I."/>
            <person name="Nielsen S.C."/>
            <person name="Stringham S.A."/>
            <person name="Hu H."/>
            <person name="Willerslev E."/>
            <person name="Gilbert M.T."/>
            <person name="Yandell M."/>
            <person name="Zhang G."/>
            <person name="Wang J."/>
        </authorList>
    </citation>
    <scope>NUCLEOTIDE SEQUENCE [LARGE SCALE GENOMIC DNA]</scope>
    <source>
        <tissue evidence="10">Blood</tissue>
    </source>
</reference>
<evidence type="ECO:0000256" key="6">
    <source>
        <dbReference type="ARBA" id="ARBA00023136"/>
    </source>
</evidence>
<accession>A0A2I0MPX1</accession>
<evidence type="ECO:0000256" key="8">
    <source>
        <dbReference type="SAM" id="MobiDB-lite"/>
    </source>
</evidence>
<dbReference type="PANTHER" id="PTHR10656:SF40">
    <property type="entry name" value="INOSITOL 1,4,5-TRISPHOSPHATE RECEPTOR-INTERACTING PROTEIN-LIKE 1"/>
    <property type="match status" value="1"/>
</dbReference>
<evidence type="ECO:0000256" key="2">
    <source>
        <dbReference type="ARBA" id="ARBA00005554"/>
    </source>
</evidence>
<feature type="region of interest" description="Disordered" evidence="8">
    <location>
        <begin position="1"/>
        <end position="28"/>
    </location>
</feature>
<evidence type="ECO:0000259" key="9">
    <source>
        <dbReference type="Pfam" id="PF20266"/>
    </source>
</evidence>
<evidence type="ECO:0000256" key="7">
    <source>
        <dbReference type="SAM" id="Coils"/>
    </source>
</evidence>
<comment type="subcellular location">
    <subcellularLocation>
        <location evidence="1">Membrane</location>
        <topology evidence="1">Single-pass type I membrane protein</topology>
    </subcellularLocation>
</comment>
<proteinExistence type="inferred from homology"/>
<dbReference type="Pfam" id="PF20266">
    <property type="entry name" value="Mab-21_C"/>
    <property type="match status" value="1"/>
</dbReference>
<evidence type="ECO:0000256" key="3">
    <source>
        <dbReference type="ARBA" id="ARBA00022692"/>
    </source>
</evidence>
<dbReference type="EMBL" id="AKCR02000005">
    <property type="protein sequence ID" value="PKK31743.1"/>
    <property type="molecule type" value="Genomic_DNA"/>
</dbReference>
<comment type="similarity">
    <text evidence="2">Belongs to the ITPRIP family.</text>
</comment>
<dbReference type="InterPro" id="IPR024810">
    <property type="entry name" value="MAB21L/cGLR"/>
</dbReference>
<dbReference type="PANTHER" id="PTHR10656">
    <property type="entry name" value="CELL FATE DETERMINING PROTEIN MAB21-RELATED"/>
    <property type="match status" value="1"/>
</dbReference>
<keyword evidence="7" id="KW-0175">Coiled coil</keyword>
<dbReference type="InterPro" id="IPR046906">
    <property type="entry name" value="Mab-21_HhH/H2TH-like"/>
</dbReference>
<keyword evidence="10" id="KW-0675">Receptor</keyword>
<protein>
    <submittedName>
        <fullName evidence="10">Inositol 1,4,5-trisphosphate receptor-interacting protein-like 1</fullName>
    </submittedName>
</protein>
<feature type="coiled-coil region" evidence="7">
    <location>
        <begin position="63"/>
        <end position="90"/>
    </location>
</feature>
<dbReference type="AlphaFoldDB" id="A0A2I0MPX1"/>
<dbReference type="Gene3D" id="1.10.1410.40">
    <property type="match status" value="1"/>
</dbReference>